<dbReference type="Proteomes" id="UP000223968">
    <property type="component" value="Unassembled WGS sequence"/>
</dbReference>
<comment type="pathway">
    <text evidence="5 6">Amino-acid degradation; L-kynurenine degradation; L-alanine and anthranilate from L-kynurenine: step 1/1.</text>
</comment>
<dbReference type="InterPro" id="IPR015424">
    <property type="entry name" value="PyrdxlP-dep_Trfase"/>
</dbReference>
<dbReference type="GO" id="GO:0019441">
    <property type="term" value="P:L-tryptophan catabolic process to kynurenine"/>
    <property type="evidence" value="ECO:0007669"/>
    <property type="project" value="TreeGrafter"/>
</dbReference>
<dbReference type="InterPro" id="IPR015421">
    <property type="entry name" value="PyrdxlP-dep_Trfase_major"/>
</dbReference>
<sequence>MQQSQSQPPFPWEDDTKAFTKAYAESLDAQDTLAHFRGQFIIPTKHDLTRKTIVPKDEEPPSPLCTYLCGNSLGLQPKATQTYVNRFLQTWATKGVLGHFTPHEDELTPPFVDVDDMASKLMAPVVGALASEVAVMDTLTTNLHLLMASFYRPQVGGRYKIVMEGKAFPSDHFAVESQIMHHNLPPAEAMVLIEPDDLEHPILSTEKIISVIDEHAEETALILLPAIQYYTGQYFDIARITAHAHSKQIPIGWDCAHAVGNVELKLHDWDVDFAAWCNYKYMNSGPGAMGGLFVHERHGFVDVDVNENGNGGSGSMGRLSYRPRLAGWWGGDKKTRFIMDNRFLPCPGAAGYQLSNPSVLDISAVIASLQVFNAATMPALRQKSIKLTAYMEHLLLNSPSDKQTIFSVNSADSKLFTILTPSNPLERGSQLSILVRPYLLQGVYARLVASGIVVDERKPNVIRVAAVPLYNSFMDVWEFCREFLEACAEAERENQGKTG</sequence>
<comment type="catalytic activity">
    <reaction evidence="5 6">
        <text>L-kynurenine + H2O = anthranilate + L-alanine + H(+)</text>
        <dbReference type="Rhea" id="RHEA:16813"/>
        <dbReference type="ChEBI" id="CHEBI:15377"/>
        <dbReference type="ChEBI" id="CHEBI:15378"/>
        <dbReference type="ChEBI" id="CHEBI:16567"/>
        <dbReference type="ChEBI" id="CHEBI:57959"/>
        <dbReference type="ChEBI" id="CHEBI:57972"/>
        <dbReference type="EC" id="3.7.1.3"/>
    </reaction>
</comment>
<dbReference type="GO" id="GO:0097053">
    <property type="term" value="P:L-kynurenine catabolic process"/>
    <property type="evidence" value="ECO:0007669"/>
    <property type="project" value="UniProtKB-UniRule"/>
</dbReference>
<comment type="subcellular location">
    <subcellularLocation>
        <location evidence="5 6">Cytoplasm</location>
    </subcellularLocation>
</comment>
<dbReference type="PIRSF" id="PIRSF038800">
    <property type="entry name" value="KYNU"/>
    <property type="match status" value="1"/>
</dbReference>
<comment type="cofactor">
    <cofactor evidence="5 6">
        <name>pyridoxal 5'-phosphate</name>
        <dbReference type="ChEBI" id="CHEBI:597326"/>
    </cofactor>
</comment>
<organism evidence="8 9">
    <name type="scientific">Helicocarpus griseus UAMH5409</name>
    <dbReference type="NCBI Taxonomy" id="1447875"/>
    <lineage>
        <taxon>Eukaryota</taxon>
        <taxon>Fungi</taxon>
        <taxon>Dikarya</taxon>
        <taxon>Ascomycota</taxon>
        <taxon>Pezizomycotina</taxon>
        <taxon>Eurotiomycetes</taxon>
        <taxon>Eurotiomycetidae</taxon>
        <taxon>Onygenales</taxon>
        <taxon>Ajellomycetaceae</taxon>
        <taxon>Helicocarpus</taxon>
    </lineage>
</organism>
<dbReference type="FunFam" id="3.40.640.10:FF:000031">
    <property type="entry name" value="Kynureninase"/>
    <property type="match status" value="1"/>
</dbReference>
<name>A0A2B7XXC4_9EURO</name>
<evidence type="ECO:0000313" key="9">
    <source>
        <dbReference type="Proteomes" id="UP000223968"/>
    </source>
</evidence>
<feature type="modified residue" description="N6-(pyridoxal phosphate)lysine" evidence="5">
    <location>
        <position position="280"/>
    </location>
</feature>
<feature type="binding site" evidence="5">
    <location>
        <position position="254"/>
    </location>
    <ligand>
        <name>pyridoxal 5'-phosphate</name>
        <dbReference type="ChEBI" id="CHEBI:597326"/>
    </ligand>
</feature>
<evidence type="ECO:0000256" key="5">
    <source>
        <dbReference type="HAMAP-Rule" id="MF_03017"/>
    </source>
</evidence>
<dbReference type="Pfam" id="PF00266">
    <property type="entry name" value="Aminotran_5"/>
    <property type="match status" value="1"/>
</dbReference>
<dbReference type="SUPFAM" id="SSF53383">
    <property type="entry name" value="PLP-dependent transferases"/>
    <property type="match status" value="1"/>
</dbReference>
<feature type="domain" description="Aminotransferase class V" evidence="7">
    <location>
        <begin position="216"/>
        <end position="290"/>
    </location>
</feature>
<dbReference type="InterPro" id="IPR000192">
    <property type="entry name" value="Aminotrans_V_dom"/>
</dbReference>
<dbReference type="Gene3D" id="3.40.640.10">
    <property type="entry name" value="Type I PLP-dependent aspartate aminotransferase-like (Major domain)"/>
    <property type="match status" value="1"/>
</dbReference>
<accession>A0A2B7XXC4</accession>
<dbReference type="InterPro" id="IPR010111">
    <property type="entry name" value="Kynureninase"/>
</dbReference>
<dbReference type="GO" id="GO:0005737">
    <property type="term" value="C:cytoplasm"/>
    <property type="evidence" value="ECO:0007669"/>
    <property type="project" value="UniProtKB-SubCell"/>
</dbReference>
<dbReference type="Pfam" id="PF22580">
    <property type="entry name" value="KYNU_C"/>
    <property type="match status" value="1"/>
</dbReference>
<protein>
    <recommendedName>
        <fullName evidence="5 6">Kynureninase</fullName>
        <ecNumber evidence="5 6">3.7.1.3</ecNumber>
    </recommendedName>
    <alternativeName>
        <fullName evidence="5">Biosynthesis of nicotinic acid protein 5</fullName>
    </alternativeName>
    <alternativeName>
        <fullName evidence="5">L-kynurenine hydrolase</fullName>
    </alternativeName>
</protein>
<feature type="binding site" evidence="5">
    <location>
        <position position="328"/>
    </location>
    <ligand>
        <name>pyridoxal 5'-phosphate</name>
        <dbReference type="ChEBI" id="CHEBI:597326"/>
    </ligand>
</feature>
<comment type="caution">
    <text evidence="8">The sequence shown here is derived from an EMBL/GenBank/DDBJ whole genome shotgun (WGS) entry which is preliminary data.</text>
</comment>
<feature type="binding site" evidence="5">
    <location>
        <position position="356"/>
    </location>
    <ligand>
        <name>pyridoxal 5'-phosphate</name>
        <dbReference type="ChEBI" id="CHEBI:597326"/>
    </ligand>
</feature>
<dbReference type="HAMAP" id="MF_01970">
    <property type="entry name" value="Kynureninase"/>
    <property type="match status" value="1"/>
</dbReference>
<keyword evidence="4 5" id="KW-0663">Pyridoxal phosphate</keyword>
<comment type="caution">
    <text evidence="5">Lacks conserved residue(s) required for the propagation of feature annotation.</text>
</comment>
<feature type="binding site" evidence="5">
    <location>
        <position position="139"/>
    </location>
    <ligand>
        <name>pyridoxal 5'-phosphate</name>
        <dbReference type="ChEBI" id="CHEBI:597326"/>
    </ligand>
</feature>
<evidence type="ECO:0000256" key="4">
    <source>
        <dbReference type="ARBA" id="ARBA00022898"/>
    </source>
</evidence>
<dbReference type="PANTHER" id="PTHR14084:SF0">
    <property type="entry name" value="KYNURENINASE"/>
    <property type="match status" value="1"/>
</dbReference>
<dbReference type="AlphaFoldDB" id="A0A2B7XXC4"/>
<feature type="binding site" evidence="5">
    <location>
        <position position="140"/>
    </location>
    <ligand>
        <name>pyridoxal 5'-phosphate</name>
        <dbReference type="ChEBI" id="CHEBI:597326"/>
    </ligand>
</feature>
<feature type="binding site" evidence="5">
    <location>
        <position position="279"/>
    </location>
    <ligand>
        <name>pyridoxal 5'-phosphate</name>
        <dbReference type="ChEBI" id="CHEBI:597326"/>
    </ligand>
</feature>
<dbReference type="STRING" id="1447875.A0A2B7XXC4"/>
<dbReference type="GO" id="GO:0030170">
    <property type="term" value="F:pyridoxal phosphate binding"/>
    <property type="evidence" value="ECO:0007669"/>
    <property type="project" value="UniProtKB-UniRule"/>
</dbReference>
<dbReference type="EMBL" id="PDNB01000043">
    <property type="protein sequence ID" value="PGH13680.1"/>
    <property type="molecule type" value="Genomic_DNA"/>
</dbReference>
<comment type="subunit">
    <text evidence="5 6">Homodimer.</text>
</comment>
<evidence type="ECO:0000313" key="8">
    <source>
        <dbReference type="EMBL" id="PGH13680.1"/>
    </source>
</evidence>
<proteinExistence type="inferred from homology"/>
<evidence type="ECO:0000256" key="2">
    <source>
        <dbReference type="ARBA" id="ARBA00022642"/>
    </source>
</evidence>
<comment type="catalytic activity">
    <reaction evidence="6">
        <text>3-hydroxy-L-kynurenine + H2O = 3-hydroxyanthranilate + L-alanine + H(+)</text>
        <dbReference type="Rhea" id="RHEA:25143"/>
        <dbReference type="ChEBI" id="CHEBI:15377"/>
        <dbReference type="ChEBI" id="CHEBI:15378"/>
        <dbReference type="ChEBI" id="CHEBI:36559"/>
        <dbReference type="ChEBI" id="CHEBI:57972"/>
        <dbReference type="ChEBI" id="CHEBI:58125"/>
        <dbReference type="EC" id="3.7.1.3"/>
    </reaction>
</comment>
<keyword evidence="3 5" id="KW-0378">Hydrolase</keyword>
<dbReference type="EC" id="3.7.1.3" evidence="5 6"/>
<dbReference type="OrthoDB" id="5978656at2759"/>
<dbReference type="Gene3D" id="3.90.1150.10">
    <property type="entry name" value="Aspartate Aminotransferase, domain 1"/>
    <property type="match status" value="1"/>
</dbReference>
<keyword evidence="9" id="KW-1185">Reference proteome</keyword>
<dbReference type="GO" id="GO:0043420">
    <property type="term" value="P:anthranilate metabolic process"/>
    <property type="evidence" value="ECO:0007669"/>
    <property type="project" value="UniProtKB-UniRule"/>
</dbReference>
<evidence type="ECO:0000256" key="3">
    <source>
        <dbReference type="ARBA" id="ARBA00022801"/>
    </source>
</evidence>
<comment type="similarity">
    <text evidence="5 6">Belongs to the kynureninase family.</text>
</comment>
<evidence type="ECO:0000256" key="1">
    <source>
        <dbReference type="ARBA" id="ARBA00022490"/>
    </source>
</evidence>
<feature type="binding site" evidence="5">
    <location>
        <position position="257"/>
    </location>
    <ligand>
        <name>pyridoxal 5'-phosphate</name>
        <dbReference type="ChEBI" id="CHEBI:597326"/>
    </ligand>
</feature>
<evidence type="ECO:0000256" key="6">
    <source>
        <dbReference type="PIRNR" id="PIRNR038800"/>
    </source>
</evidence>
<dbReference type="PANTHER" id="PTHR14084">
    <property type="entry name" value="KYNURENINASE"/>
    <property type="match status" value="1"/>
</dbReference>
<keyword evidence="1 5" id="KW-0963">Cytoplasm</keyword>
<dbReference type="UniPathway" id="UPA00253">
    <property type="reaction ID" value="UER00329"/>
</dbReference>
<dbReference type="GO" id="GO:0019805">
    <property type="term" value="P:quinolinate biosynthetic process"/>
    <property type="evidence" value="ECO:0007669"/>
    <property type="project" value="UniProtKB-UniRule"/>
</dbReference>
<keyword evidence="2 5" id="KW-0662">Pyridine nucleotide biosynthesis</keyword>
<evidence type="ECO:0000259" key="7">
    <source>
        <dbReference type="Pfam" id="PF00266"/>
    </source>
</evidence>
<dbReference type="GO" id="GO:0030429">
    <property type="term" value="F:kynureninase activity"/>
    <property type="evidence" value="ECO:0007669"/>
    <property type="project" value="UniProtKB-UniRule"/>
</dbReference>
<comment type="pathway">
    <text evidence="5 6">Cofactor biosynthesis; NAD(+) biosynthesis; quinolinate from L-kynurenine: step 2/3.</text>
</comment>
<gene>
    <name evidence="5" type="primary">BNA5</name>
    <name evidence="8" type="ORF">AJ79_03529</name>
</gene>
<comment type="function">
    <text evidence="5 6">Catalyzes the cleavage of L-kynurenine (L-Kyn) and L-3-hydroxykynurenine (L-3OHKyn) into anthranilic acid (AA) and 3-hydroxyanthranilic acid (3-OHAA), respectively.</text>
</comment>
<dbReference type="UniPathway" id="UPA00334">
    <property type="reaction ID" value="UER00455"/>
</dbReference>
<feature type="binding site" evidence="5">
    <location>
        <begin position="168"/>
        <end position="171"/>
    </location>
    <ligand>
        <name>pyridoxal 5'-phosphate</name>
        <dbReference type="ChEBI" id="CHEBI:597326"/>
    </ligand>
</feature>
<dbReference type="GO" id="GO:0034354">
    <property type="term" value="P:'de novo' NAD+ biosynthetic process from L-tryptophan"/>
    <property type="evidence" value="ECO:0007669"/>
    <property type="project" value="UniProtKB-UniRule"/>
</dbReference>
<reference evidence="8 9" key="1">
    <citation type="submission" date="2017-10" db="EMBL/GenBank/DDBJ databases">
        <title>Comparative genomics in systemic dimorphic fungi from Ajellomycetaceae.</title>
        <authorList>
            <person name="Munoz J.F."/>
            <person name="Mcewen J.G."/>
            <person name="Clay O.K."/>
            <person name="Cuomo C.A."/>
        </authorList>
    </citation>
    <scope>NUCLEOTIDE SEQUENCE [LARGE SCALE GENOMIC DNA]</scope>
    <source>
        <strain evidence="8 9">UAMH5409</strain>
    </source>
</reference>
<dbReference type="InterPro" id="IPR015422">
    <property type="entry name" value="PyrdxlP-dep_Trfase_small"/>
</dbReference>